<dbReference type="InterPro" id="IPR029021">
    <property type="entry name" value="Prot-tyrosine_phosphatase-like"/>
</dbReference>
<feature type="domain" description="Tyrosine specific protein phosphatases" evidence="1">
    <location>
        <begin position="65"/>
        <end position="122"/>
    </location>
</feature>
<dbReference type="Gene3D" id="3.90.190.10">
    <property type="entry name" value="Protein tyrosine phosphatase superfamily"/>
    <property type="match status" value="1"/>
</dbReference>
<evidence type="ECO:0000259" key="1">
    <source>
        <dbReference type="PROSITE" id="PS50056"/>
    </source>
</evidence>
<dbReference type="GO" id="GO:0004725">
    <property type="term" value="F:protein tyrosine phosphatase activity"/>
    <property type="evidence" value="ECO:0007669"/>
    <property type="project" value="InterPro"/>
</dbReference>
<evidence type="ECO:0000313" key="3">
    <source>
        <dbReference type="Proteomes" id="UP000307000"/>
    </source>
</evidence>
<dbReference type="Pfam" id="PF00102">
    <property type="entry name" value="Y_phosphatase"/>
    <property type="match status" value="1"/>
</dbReference>
<dbReference type="Proteomes" id="UP000307000">
    <property type="component" value="Chromosome"/>
</dbReference>
<dbReference type="InterPro" id="IPR000242">
    <property type="entry name" value="PTP_cat"/>
</dbReference>
<dbReference type="EMBL" id="CP034412">
    <property type="protein sequence ID" value="QCY47301.1"/>
    <property type="molecule type" value="Genomic_DNA"/>
</dbReference>
<reference evidence="2 3" key="1">
    <citation type="submission" date="2018-12" db="EMBL/GenBank/DDBJ databases">
        <title>Complete Genome Sequence of Glutamicibacter creatinolyticus strain LGCM259,isolated from an abscess of a 12-year-old mare in Italy.</title>
        <authorList>
            <person name="Santos R.G."/>
            <person name="Silva A.L."/>
            <person name="Seyffert N."/>
            <person name="Castro T.L.P."/>
            <person name="Attili A.R."/>
            <person name="Rifici C."/>
            <person name="Mazzullo G."/>
            <person name="Brenig B."/>
            <person name="Venanzi F."/>
            <person name="Azevedo V."/>
        </authorList>
    </citation>
    <scope>NUCLEOTIDE SEQUENCE [LARGE SCALE GENOMIC DNA]</scope>
    <source>
        <strain evidence="2 3">LGCM 259</strain>
    </source>
</reference>
<dbReference type="SUPFAM" id="SSF52799">
    <property type="entry name" value="(Phosphotyrosine protein) phosphatases II"/>
    <property type="match status" value="1"/>
</dbReference>
<dbReference type="AlphaFoldDB" id="A0A5B7WT52"/>
<protein>
    <recommendedName>
        <fullName evidence="1">Tyrosine specific protein phosphatases domain-containing protein</fullName>
    </recommendedName>
</protein>
<dbReference type="KEGG" id="gcr:GcLGCM259_1570"/>
<name>A0A5B7WT52_9MICC</name>
<evidence type="ECO:0000313" key="2">
    <source>
        <dbReference type="EMBL" id="QCY47301.1"/>
    </source>
</evidence>
<accession>A0A5B7WT52</accession>
<proteinExistence type="predicted"/>
<dbReference type="InterPro" id="IPR000387">
    <property type="entry name" value="Tyr_Pase_dom"/>
</dbReference>
<sequence length="146" mass="16535">MVAWDESLEGVLVLPNGSMVRGLPRRIAFQLTPPPELLVRLAGRRPVQDDPHQRWIKWPDFRAPTDTGQALNELRTAFERCAEERVLISCRGGIGRTGTALTAMVMLAGMRCGCAVEWVRERYSPRAVETVFQRRWLSTVDDILFA</sequence>
<dbReference type="PROSITE" id="PS50056">
    <property type="entry name" value="TYR_PHOSPHATASE_2"/>
    <property type="match status" value="1"/>
</dbReference>
<dbReference type="RefSeq" id="WP_138926299.1">
    <property type="nucleotide sequence ID" value="NZ_CP034412.1"/>
</dbReference>
<keyword evidence="3" id="KW-1185">Reference proteome</keyword>
<gene>
    <name evidence="2" type="ORF">GcLGCM259_1570</name>
</gene>
<organism evidence="2 3">
    <name type="scientific">Glutamicibacter creatinolyticus</name>
    <dbReference type="NCBI Taxonomy" id="162496"/>
    <lineage>
        <taxon>Bacteria</taxon>
        <taxon>Bacillati</taxon>
        <taxon>Actinomycetota</taxon>
        <taxon>Actinomycetes</taxon>
        <taxon>Micrococcales</taxon>
        <taxon>Micrococcaceae</taxon>
        <taxon>Glutamicibacter</taxon>
    </lineage>
</organism>